<evidence type="ECO:0000313" key="3">
    <source>
        <dbReference type="Proteomes" id="UP000014803"/>
    </source>
</evidence>
<feature type="compositionally biased region" description="Low complexity" evidence="1">
    <location>
        <begin position="9"/>
        <end position="27"/>
    </location>
</feature>
<dbReference type="EMBL" id="CP003969">
    <property type="protein sequence ID" value="AGP36503.1"/>
    <property type="molecule type" value="Genomic_DNA"/>
</dbReference>
<reference evidence="2 3" key="1">
    <citation type="journal article" date="2013" name="Sci. Rep.">
        <title>Extraordinary expansion of a Sorangium cellulosum genome from an alkaline milieu.</title>
        <authorList>
            <person name="Han K."/>
            <person name="Li Z.F."/>
            <person name="Peng R."/>
            <person name="Zhu L.P."/>
            <person name="Zhou T."/>
            <person name="Wang L.G."/>
            <person name="Li S.G."/>
            <person name="Zhang X.B."/>
            <person name="Hu W."/>
            <person name="Wu Z.H."/>
            <person name="Qin N."/>
            <person name="Li Y.Z."/>
        </authorList>
    </citation>
    <scope>NUCLEOTIDE SEQUENCE [LARGE SCALE GENOMIC DNA]</scope>
    <source>
        <strain evidence="2 3">So0157-2</strain>
    </source>
</reference>
<organism evidence="2 3">
    <name type="scientific">Sorangium cellulosum So0157-2</name>
    <dbReference type="NCBI Taxonomy" id="1254432"/>
    <lineage>
        <taxon>Bacteria</taxon>
        <taxon>Pseudomonadati</taxon>
        <taxon>Myxococcota</taxon>
        <taxon>Polyangia</taxon>
        <taxon>Polyangiales</taxon>
        <taxon>Polyangiaceae</taxon>
        <taxon>Sorangium</taxon>
    </lineage>
</organism>
<feature type="region of interest" description="Disordered" evidence="1">
    <location>
        <begin position="1"/>
        <end position="116"/>
    </location>
</feature>
<dbReference type="HOGENOM" id="CLU_2095274_0_0_7"/>
<dbReference type="AlphaFoldDB" id="S4Y0T5"/>
<dbReference type="Proteomes" id="UP000014803">
    <property type="component" value="Chromosome"/>
</dbReference>
<evidence type="ECO:0000313" key="2">
    <source>
        <dbReference type="EMBL" id="AGP36503.1"/>
    </source>
</evidence>
<sequence length="116" mass="12170">MRALHDAAEAAPRARPAPTTPDAVPVPSRDERPGSAGKNEQGPSPPHAERSARMAPSIAGAITSRAPSCTPARSALLASPAPRSRRPRPADRPRLASAYAADRSRQQLRWAPVTAA</sequence>
<name>S4Y0T5_SORCE</name>
<evidence type="ECO:0000256" key="1">
    <source>
        <dbReference type="SAM" id="MobiDB-lite"/>
    </source>
</evidence>
<dbReference type="STRING" id="1254432.SCE1572_19605"/>
<protein>
    <submittedName>
        <fullName evidence="2">Uncharacterized protein</fullName>
    </submittedName>
</protein>
<feature type="compositionally biased region" description="Low complexity" evidence="1">
    <location>
        <begin position="71"/>
        <end position="82"/>
    </location>
</feature>
<accession>S4Y0T5</accession>
<proteinExistence type="predicted"/>
<gene>
    <name evidence="2" type="ORF">SCE1572_19605</name>
</gene>
<dbReference type="KEGG" id="scu:SCE1572_19605"/>